<sequence length="196" mass="22160">MALQASGTPYVHREIVLRDKPRAMLDVSLKGTVPVLVLPGGTVIDESIDIMHWGLAQHDPENWLARHDEALVAEFDGPFKHHLDRYKYAERYDVDPFVHCAAGLAILADLGARLTRRKYLGGTERGFTDVAIFPFVRQFAAVDADWFGEHASPSLRDWLWRLVTSALFERAMVRFPTWVQDQDGADEDLMPTSASR</sequence>
<dbReference type="EMBL" id="JAATIT010000002">
    <property type="protein sequence ID" value="NJB89992.1"/>
    <property type="molecule type" value="Genomic_DNA"/>
</dbReference>
<evidence type="ECO:0000313" key="2">
    <source>
        <dbReference type="EMBL" id="NJB89992.1"/>
    </source>
</evidence>
<comment type="caution">
    <text evidence="2">The sequence shown here is derived from an EMBL/GenBank/DDBJ whole genome shotgun (WGS) entry which is preliminary data.</text>
</comment>
<name>A0A7X5XUD7_9SPHN</name>
<dbReference type="CDD" id="cd03196">
    <property type="entry name" value="GST_C_5"/>
    <property type="match status" value="1"/>
</dbReference>
<evidence type="ECO:0000313" key="3">
    <source>
        <dbReference type="Proteomes" id="UP000535078"/>
    </source>
</evidence>
<dbReference type="Gene3D" id="3.40.30.10">
    <property type="entry name" value="Glutaredoxin"/>
    <property type="match status" value="1"/>
</dbReference>
<dbReference type="InterPro" id="IPR004045">
    <property type="entry name" value="Glutathione_S-Trfase_N"/>
</dbReference>
<dbReference type="Gene3D" id="1.20.1050.10">
    <property type="match status" value="1"/>
</dbReference>
<reference evidence="2 3" key="1">
    <citation type="submission" date="2020-03" db="EMBL/GenBank/DDBJ databases">
        <title>Genomic Encyclopedia of Type Strains, Phase IV (KMG-IV): sequencing the most valuable type-strain genomes for metagenomic binning, comparative biology and taxonomic classification.</title>
        <authorList>
            <person name="Goeker M."/>
        </authorList>
    </citation>
    <scope>NUCLEOTIDE SEQUENCE [LARGE SCALE GENOMIC DNA]</scope>
    <source>
        <strain evidence="2 3">DSM 25229</strain>
    </source>
</reference>
<dbReference type="AlphaFoldDB" id="A0A7X5XUD7"/>
<dbReference type="SUPFAM" id="SSF52833">
    <property type="entry name" value="Thioredoxin-like"/>
    <property type="match status" value="1"/>
</dbReference>
<gene>
    <name evidence="2" type="ORF">GGR90_002167</name>
</gene>
<keyword evidence="3" id="KW-1185">Reference proteome</keyword>
<organism evidence="2 3">
    <name type="scientific">Sphingopyxis italica</name>
    <dbReference type="NCBI Taxonomy" id="1129133"/>
    <lineage>
        <taxon>Bacteria</taxon>
        <taxon>Pseudomonadati</taxon>
        <taxon>Pseudomonadota</taxon>
        <taxon>Alphaproteobacteria</taxon>
        <taxon>Sphingomonadales</taxon>
        <taxon>Sphingomonadaceae</taxon>
        <taxon>Sphingopyxis</taxon>
    </lineage>
</organism>
<dbReference type="Pfam" id="PF13417">
    <property type="entry name" value="GST_N_3"/>
    <property type="match status" value="1"/>
</dbReference>
<keyword evidence="2" id="KW-0808">Transferase</keyword>
<dbReference type="Pfam" id="PF13410">
    <property type="entry name" value="GST_C_2"/>
    <property type="match status" value="1"/>
</dbReference>
<dbReference type="SUPFAM" id="SSF47616">
    <property type="entry name" value="GST C-terminal domain-like"/>
    <property type="match status" value="1"/>
</dbReference>
<dbReference type="InterPro" id="IPR036282">
    <property type="entry name" value="Glutathione-S-Trfase_C_sf"/>
</dbReference>
<accession>A0A7X5XUD7</accession>
<feature type="domain" description="GST N-terminal" evidence="1">
    <location>
        <begin position="1"/>
        <end position="62"/>
    </location>
</feature>
<evidence type="ECO:0000259" key="1">
    <source>
        <dbReference type="Pfam" id="PF13417"/>
    </source>
</evidence>
<proteinExistence type="predicted"/>
<dbReference type="InterPro" id="IPR036249">
    <property type="entry name" value="Thioredoxin-like_sf"/>
</dbReference>
<dbReference type="GO" id="GO:0016740">
    <property type="term" value="F:transferase activity"/>
    <property type="evidence" value="ECO:0007669"/>
    <property type="project" value="UniProtKB-KW"/>
</dbReference>
<protein>
    <submittedName>
        <fullName evidence="2">Glutathione S-transferase</fullName>
    </submittedName>
</protein>
<dbReference type="Proteomes" id="UP000535078">
    <property type="component" value="Unassembled WGS sequence"/>
</dbReference>